<evidence type="ECO:0000313" key="2">
    <source>
        <dbReference type="Proteomes" id="UP001060085"/>
    </source>
</evidence>
<comment type="caution">
    <text evidence="1">The sequence shown here is derived from an EMBL/GenBank/DDBJ whole genome shotgun (WGS) entry which is preliminary data.</text>
</comment>
<gene>
    <name evidence="1" type="ORF">M9H77_32841</name>
</gene>
<organism evidence="1 2">
    <name type="scientific">Catharanthus roseus</name>
    <name type="common">Madagascar periwinkle</name>
    <name type="synonym">Vinca rosea</name>
    <dbReference type="NCBI Taxonomy" id="4058"/>
    <lineage>
        <taxon>Eukaryota</taxon>
        <taxon>Viridiplantae</taxon>
        <taxon>Streptophyta</taxon>
        <taxon>Embryophyta</taxon>
        <taxon>Tracheophyta</taxon>
        <taxon>Spermatophyta</taxon>
        <taxon>Magnoliopsida</taxon>
        <taxon>eudicotyledons</taxon>
        <taxon>Gunneridae</taxon>
        <taxon>Pentapetalae</taxon>
        <taxon>asterids</taxon>
        <taxon>lamiids</taxon>
        <taxon>Gentianales</taxon>
        <taxon>Apocynaceae</taxon>
        <taxon>Rauvolfioideae</taxon>
        <taxon>Vinceae</taxon>
        <taxon>Catharanthinae</taxon>
        <taxon>Catharanthus</taxon>
    </lineage>
</organism>
<proteinExistence type="predicted"/>
<name>A0ACC0A4X0_CATRO</name>
<evidence type="ECO:0000313" key="1">
    <source>
        <dbReference type="EMBL" id="KAI5655654.1"/>
    </source>
</evidence>
<dbReference type="Proteomes" id="UP001060085">
    <property type="component" value="Linkage Group LG07"/>
</dbReference>
<sequence>MEVEDHLSVKVDGDDSNAIILPGRKKNKNKKKEQASKKLKPVSSHKLSKSQKRKLKKIEEEKEKAVLWSESIEALEKYKIRDEVYSLMWSSRNLGQVETVREKRQREMHFSKAGLDLLQSDQPFKKRAVADTFEAEHDTDERHTYLTVSGNESTEVTKGISSNMAISSQSAEELFLERKTGVSCGDNDTLVKEAAKGKDELSMPECQQFPLSKSIYNDMEARKLKGNADEKQGFSSSTSAQGTSLSEIGKKEQGQSVQPAAAPNVSRMEEDENLETKLSSTSITRKSLQERTLTAPIVVHVSRPKAVENQRKDLPIVMMEQEVMEAINESTSVIICGETGCGKTTQVPQFLYEAGFGSKHSNDRGGIIGVTQPRRVAVLATAKRVAFELGLHLGKEVGFQVRHDKRIGENCSIKFMTDGILLREVQSDFLLRRYSIIILDEAHERSLNTDILIGMLSRVITERQRLYEEQQSMVLSGNNVEPENRIYPLKLALMSATLRVEDFISGRRIFHVPPPVIEVPTRQYPVTIHFSKRTELVDYIGQAYKKVLSIHKRLPTGGILVFVTGQREVEYLCRKLRKVSKHLTEKGSRGDNNELTSVSGENSVELSNIKEISEAFETQRNGGPEGTGHLNSYDEEHEDLAESESDFSDDLEYHSDSEFSTDDEDVLNQRSLNSDNNLLNLIQEGGDIESLKAAFDALDGKSTGRPDSEAKNVLSVAPEDDSNGSIAGKMMKVANTPAAGPMRVLPLYAMLPAPAQLRVFEEVKEGERLVVIATNVAETSLTIPGIKYVVDTGREKVKNFNSSNGMETFEVQWISKASAAQRAGRAGRTGPGHCYRLYSSAAFGNFPGFSKAEITKVPVDGVVLLMKSMGIKKVANFPFPTPPEAKAIREAECCLKALEALDIKGQLTPLGKAMARYPLSPRHSRMLLTVIQIMQNMKGYARANLVLSYAVAAAAALSLQKPFNEKCEHDQDEKSSSIEDEKTLDKEEKLKRKKFKENAKLSRARFSIPASDALTTAYALQCFESSGDRLEFCSDNTLHFKTMDEMSKLRKQLLQLVFNSNLSNLQQEFLWTHGGVDDVENIWRVSTGKYPLLLNEEEILGQAICAGWADRVARRIKGVEGLSEGDRKVNAVRYQACMVKETIFLHRWSSLSKAAPEFLVYSELLETKRPYIRAATLVKSDWLVKYAHSMCTFSSPLTDPKPYYDPVTDQVFCWVRPNFGPHLWQLPLHSVPIKDDMDRVAVFAYSLLEGQVLPCLKSLRKFMAAPPASILRPEASGVKRVGNLLNKLKSRRRIVDSCSMLKKLWEDDPRELFVEIRGWFQVGFHNQLEELWAEMHREVLLDPKDRFPRNLRKGKRRMQ</sequence>
<reference evidence="2" key="1">
    <citation type="journal article" date="2023" name="Nat. Plants">
        <title>Single-cell RNA sequencing provides a high-resolution roadmap for understanding the multicellular compartmentation of specialized metabolism.</title>
        <authorList>
            <person name="Sun S."/>
            <person name="Shen X."/>
            <person name="Li Y."/>
            <person name="Li Y."/>
            <person name="Wang S."/>
            <person name="Li R."/>
            <person name="Zhang H."/>
            <person name="Shen G."/>
            <person name="Guo B."/>
            <person name="Wei J."/>
            <person name="Xu J."/>
            <person name="St-Pierre B."/>
            <person name="Chen S."/>
            <person name="Sun C."/>
        </authorList>
    </citation>
    <scope>NUCLEOTIDE SEQUENCE [LARGE SCALE GENOMIC DNA]</scope>
</reference>
<accession>A0ACC0A4X0</accession>
<protein>
    <submittedName>
        <fullName evidence="1">Uncharacterized protein</fullName>
    </submittedName>
</protein>
<keyword evidence="2" id="KW-1185">Reference proteome</keyword>
<dbReference type="EMBL" id="CM044707">
    <property type="protein sequence ID" value="KAI5655654.1"/>
    <property type="molecule type" value="Genomic_DNA"/>
</dbReference>